<accession>A0ABY7DK13</accession>
<dbReference type="PRINTS" id="PR00258">
    <property type="entry name" value="SPERACTRCPTR"/>
</dbReference>
<name>A0ABY7DK13_MYAAR</name>
<dbReference type="PANTHER" id="PTHR48071">
    <property type="entry name" value="SRCR DOMAIN-CONTAINING PROTEIN"/>
    <property type="match status" value="1"/>
</dbReference>
<dbReference type="Gene3D" id="3.10.250.10">
    <property type="entry name" value="SRCR-like domain"/>
    <property type="match status" value="3"/>
</dbReference>
<reference evidence="4" key="1">
    <citation type="submission" date="2022-11" db="EMBL/GenBank/DDBJ databases">
        <title>Centuries of genome instability and evolution in soft-shell clam transmissible cancer (bioRxiv).</title>
        <authorList>
            <person name="Hart S.F.M."/>
            <person name="Yonemitsu M.A."/>
            <person name="Giersch R.M."/>
            <person name="Beal B.F."/>
            <person name="Arriagada G."/>
            <person name="Davis B.W."/>
            <person name="Ostrander E.A."/>
            <person name="Goff S.P."/>
            <person name="Metzger M.J."/>
        </authorList>
    </citation>
    <scope>NUCLEOTIDE SEQUENCE</scope>
    <source>
        <strain evidence="4">MELC-2E11</strain>
        <tissue evidence="4">Siphon/mantle</tissue>
    </source>
</reference>
<feature type="domain" description="SRCR" evidence="3">
    <location>
        <begin position="44"/>
        <end position="82"/>
    </location>
</feature>
<dbReference type="PROSITE" id="PS50287">
    <property type="entry name" value="SRCR_2"/>
    <property type="match status" value="4"/>
</dbReference>
<evidence type="ECO:0000256" key="2">
    <source>
        <dbReference type="PROSITE-ProRule" id="PRU00196"/>
    </source>
</evidence>
<dbReference type="EMBL" id="CP111013">
    <property type="protein sequence ID" value="WAQ95345.1"/>
    <property type="molecule type" value="Genomic_DNA"/>
</dbReference>
<sequence>MDDMGLEHESNLVINALEMKPTSQTANIPRISILTKHEISRSPVRVKGGPTFMSGYVEVYLDGKWNGISKNNFSTEDAMVLCTKTHHFVKLMVGIHSLIPEDALVVSVAMEMKQTLQSAFPIAESGIQEVALTLITSESTVTAPFMYIGASVRIGGYVLSPIPFKTTPVISNLRCYENETVFSDCNSNSTVRLVNGTSERSGRVEVLHQGEWGTICADDFDNDAADVVCRKAGILLTDSSFGKGNLSTIINNTSCMGGEWDLSACTTSPWHETKCNGMEVATIHLSVLLAAKLIMTVKSRYISRTPGVKSVRFPAKQMSTLYAHFSDIIFPVRFSQYDNDYTSFQVSSTASRSKIHERYQGTVSPIELKGGLTSYMGYVKLRNNGTDGYLCAEDLTPENEVVMKHVISGIDIFKPSFSTPVYVKSMTCDGGEKDYQLCKSAELKSESSCASGKYAFVRCNSPVQLVERINSYTGTVEVHKNGAWNRICHSENQPININNAHVLCFMMGFSSRSAKVWNTSLDKDQTTISVNCNGRENDI</sequence>
<feature type="disulfide bond" evidence="2">
    <location>
        <begin position="255"/>
        <end position="265"/>
    </location>
</feature>
<dbReference type="InterPro" id="IPR001190">
    <property type="entry name" value="SRCR"/>
</dbReference>
<dbReference type="Proteomes" id="UP001164746">
    <property type="component" value="Chromosome 2"/>
</dbReference>
<feature type="disulfide bond" evidence="2">
    <location>
        <begin position="428"/>
        <end position="438"/>
    </location>
</feature>
<gene>
    <name evidence="4" type="ORF">MAR_028035</name>
</gene>
<comment type="caution">
    <text evidence="2">Lacks conserved residue(s) required for the propagation of feature annotation.</text>
</comment>
<evidence type="ECO:0000259" key="3">
    <source>
        <dbReference type="PROSITE" id="PS50287"/>
    </source>
</evidence>
<feature type="domain" description="SRCR" evidence="3">
    <location>
        <begin position="366"/>
        <end position="460"/>
    </location>
</feature>
<keyword evidence="1 2" id="KW-1015">Disulfide bond</keyword>
<organism evidence="4 5">
    <name type="scientific">Mya arenaria</name>
    <name type="common">Soft-shell clam</name>
    <dbReference type="NCBI Taxonomy" id="6604"/>
    <lineage>
        <taxon>Eukaryota</taxon>
        <taxon>Metazoa</taxon>
        <taxon>Spiralia</taxon>
        <taxon>Lophotrochozoa</taxon>
        <taxon>Mollusca</taxon>
        <taxon>Bivalvia</taxon>
        <taxon>Autobranchia</taxon>
        <taxon>Heteroconchia</taxon>
        <taxon>Euheterodonta</taxon>
        <taxon>Imparidentia</taxon>
        <taxon>Neoheterodontei</taxon>
        <taxon>Myida</taxon>
        <taxon>Myoidea</taxon>
        <taxon>Myidae</taxon>
        <taxon>Mya</taxon>
    </lineage>
</organism>
<dbReference type="SUPFAM" id="SSF56487">
    <property type="entry name" value="SRCR-like"/>
    <property type="match status" value="4"/>
</dbReference>
<evidence type="ECO:0000256" key="1">
    <source>
        <dbReference type="ARBA" id="ARBA00023157"/>
    </source>
</evidence>
<dbReference type="SMART" id="SM00202">
    <property type="entry name" value="SR"/>
    <property type="match status" value="1"/>
</dbReference>
<feature type="domain" description="SRCR" evidence="3">
    <location>
        <begin position="463"/>
        <end position="539"/>
    </location>
</feature>
<protein>
    <submittedName>
        <fullName evidence="4">C163A-like protein</fullName>
    </submittedName>
</protein>
<dbReference type="InterPro" id="IPR036772">
    <property type="entry name" value="SRCR-like_dom_sf"/>
</dbReference>
<proteinExistence type="predicted"/>
<evidence type="ECO:0000313" key="5">
    <source>
        <dbReference type="Proteomes" id="UP001164746"/>
    </source>
</evidence>
<feature type="domain" description="SRCR" evidence="3">
    <location>
        <begin position="191"/>
        <end position="286"/>
    </location>
</feature>
<dbReference type="PROSITE" id="PS00420">
    <property type="entry name" value="SRCR_1"/>
    <property type="match status" value="1"/>
</dbReference>
<keyword evidence="5" id="KW-1185">Reference proteome</keyword>
<evidence type="ECO:0000313" key="4">
    <source>
        <dbReference type="EMBL" id="WAQ95345.1"/>
    </source>
</evidence>
<dbReference type="PANTHER" id="PTHR48071:SF18">
    <property type="entry name" value="DELETED IN MALIGNANT BRAIN TUMORS 1 PROTEIN-RELATED"/>
    <property type="match status" value="1"/>
</dbReference>
<dbReference type="Pfam" id="PF00530">
    <property type="entry name" value="SRCR"/>
    <property type="match status" value="2"/>
</dbReference>